<dbReference type="Pfam" id="PF20167">
    <property type="entry name" value="Transposase_32"/>
    <property type="match status" value="1"/>
</dbReference>
<feature type="region of interest" description="Disordered" evidence="1">
    <location>
        <begin position="56"/>
        <end position="87"/>
    </location>
</feature>
<dbReference type="InterPro" id="IPR046796">
    <property type="entry name" value="Transposase_32_dom"/>
</dbReference>
<proteinExistence type="predicted"/>
<feature type="domain" description="Putative plant transposon protein" evidence="2">
    <location>
        <begin position="2"/>
        <end position="50"/>
    </location>
</feature>
<evidence type="ECO:0000259" key="2">
    <source>
        <dbReference type="Pfam" id="PF20167"/>
    </source>
</evidence>
<evidence type="ECO:0000256" key="1">
    <source>
        <dbReference type="SAM" id="MobiDB-lite"/>
    </source>
</evidence>
<accession>M1DJS8</accession>
<dbReference type="InParanoid" id="M1DJS8"/>
<sequence>MHPKVALLGCILDWEKLNLKVIISQEMVKRVKQNQTSLPFPVLISDLCRQIPPAIVTRDADKGNESDTHKMDEEELEAHDEAVFEDL</sequence>
<evidence type="ECO:0000313" key="3">
    <source>
        <dbReference type="EnsemblPlants" id="PGSC0003DMT400090160"/>
    </source>
</evidence>
<dbReference type="EnsemblPlants" id="PGSC0003DMT400090160">
    <property type="protein sequence ID" value="PGSC0003DMT400090160"/>
    <property type="gene ID" value="PGSC0003DMG400039731"/>
</dbReference>
<feature type="compositionally biased region" description="Acidic residues" evidence="1">
    <location>
        <begin position="73"/>
        <end position="87"/>
    </location>
</feature>
<dbReference type="HOGENOM" id="CLU_2487784_0_0_1"/>
<name>M1DJS8_SOLTU</name>
<organism evidence="3 4">
    <name type="scientific">Solanum tuberosum</name>
    <name type="common">Potato</name>
    <dbReference type="NCBI Taxonomy" id="4113"/>
    <lineage>
        <taxon>Eukaryota</taxon>
        <taxon>Viridiplantae</taxon>
        <taxon>Streptophyta</taxon>
        <taxon>Embryophyta</taxon>
        <taxon>Tracheophyta</taxon>
        <taxon>Spermatophyta</taxon>
        <taxon>Magnoliopsida</taxon>
        <taxon>eudicotyledons</taxon>
        <taxon>Gunneridae</taxon>
        <taxon>Pentapetalae</taxon>
        <taxon>asterids</taxon>
        <taxon>lamiids</taxon>
        <taxon>Solanales</taxon>
        <taxon>Solanaceae</taxon>
        <taxon>Solanoideae</taxon>
        <taxon>Solaneae</taxon>
        <taxon>Solanum</taxon>
    </lineage>
</organism>
<dbReference type="Proteomes" id="UP000011115">
    <property type="component" value="Unassembled WGS sequence"/>
</dbReference>
<reference evidence="3" key="2">
    <citation type="submission" date="2015-06" db="UniProtKB">
        <authorList>
            <consortium name="EnsemblPlants"/>
        </authorList>
    </citation>
    <scope>IDENTIFICATION</scope>
    <source>
        <strain evidence="3">DM1-3 516 R44</strain>
    </source>
</reference>
<keyword evidence="4" id="KW-1185">Reference proteome</keyword>
<protein>
    <recommendedName>
        <fullName evidence="2">Putative plant transposon protein domain-containing protein</fullName>
    </recommendedName>
</protein>
<evidence type="ECO:0000313" key="4">
    <source>
        <dbReference type="Proteomes" id="UP000011115"/>
    </source>
</evidence>
<reference evidence="4" key="1">
    <citation type="journal article" date="2011" name="Nature">
        <title>Genome sequence and analysis of the tuber crop potato.</title>
        <authorList>
            <consortium name="The Potato Genome Sequencing Consortium"/>
        </authorList>
    </citation>
    <scope>NUCLEOTIDE SEQUENCE [LARGE SCALE GENOMIC DNA]</scope>
    <source>
        <strain evidence="4">cv. DM1-3 516 R44</strain>
    </source>
</reference>
<feature type="compositionally biased region" description="Basic and acidic residues" evidence="1">
    <location>
        <begin position="58"/>
        <end position="72"/>
    </location>
</feature>
<dbReference type="AlphaFoldDB" id="M1DJS8"/>
<dbReference type="Gramene" id="PGSC0003DMT400090160">
    <property type="protein sequence ID" value="PGSC0003DMT400090160"/>
    <property type="gene ID" value="PGSC0003DMG400039731"/>
</dbReference>
<dbReference type="PaxDb" id="4113-PGSC0003DMT400090160"/>